<evidence type="ECO:0000256" key="7">
    <source>
        <dbReference type="ARBA" id="ARBA00022741"/>
    </source>
</evidence>
<dbReference type="InterPro" id="IPR007502">
    <property type="entry name" value="Helicase-assoc_dom"/>
</dbReference>
<evidence type="ECO:0000256" key="11">
    <source>
        <dbReference type="ARBA" id="ARBA00022840"/>
    </source>
</evidence>
<keyword evidence="14" id="KW-0469">Meiosis</keyword>
<accession>A0A084W7B6</accession>
<dbReference type="GO" id="GO:0005737">
    <property type="term" value="C:cytoplasm"/>
    <property type="evidence" value="ECO:0007669"/>
    <property type="project" value="UniProtKB-SubCell"/>
</dbReference>
<comment type="catalytic activity">
    <reaction evidence="15">
        <text>ATP + H2O = ADP + phosphate + H(+)</text>
        <dbReference type="Rhea" id="RHEA:13065"/>
        <dbReference type="ChEBI" id="CHEBI:15377"/>
        <dbReference type="ChEBI" id="CHEBI:15378"/>
        <dbReference type="ChEBI" id="CHEBI:30616"/>
        <dbReference type="ChEBI" id="CHEBI:43474"/>
        <dbReference type="ChEBI" id="CHEBI:456216"/>
        <dbReference type="EC" id="3.6.4.13"/>
    </reaction>
</comment>
<reference evidence="20" key="2">
    <citation type="submission" date="2020-05" db="UniProtKB">
        <authorList>
            <consortium name="EnsemblMetazoa"/>
        </authorList>
    </citation>
    <scope>IDENTIFICATION</scope>
</reference>
<dbReference type="GO" id="GO:0005524">
    <property type="term" value="F:ATP binding"/>
    <property type="evidence" value="ECO:0007669"/>
    <property type="project" value="UniProtKB-KW"/>
</dbReference>
<evidence type="ECO:0000256" key="6">
    <source>
        <dbReference type="ARBA" id="ARBA00022490"/>
    </source>
</evidence>
<dbReference type="InterPro" id="IPR013087">
    <property type="entry name" value="Znf_C2H2_type"/>
</dbReference>
<dbReference type="GO" id="GO:0031047">
    <property type="term" value="P:regulatory ncRNA-mediated gene silencing"/>
    <property type="evidence" value="ECO:0007669"/>
    <property type="project" value="UniProtKB-KW"/>
</dbReference>
<dbReference type="SMART" id="SM00847">
    <property type="entry name" value="HA2"/>
    <property type="match status" value="1"/>
</dbReference>
<keyword evidence="11" id="KW-0067">ATP-binding</keyword>
<evidence type="ECO:0000256" key="2">
    <source>
        <dbReference type="ARBA" id="ARBA00008792"/>
    </source>
</evidence>
<comment type="similarity">
    <text evidence="2">Belongs to the DEAD box helicase family. DEAH subfamily.</text>
</comment>
<evidence type="ECO:0000256" key="14">
    <source>
        <dbReference type="ARBA" id="ARBA00023254"/>
    </source>
</evidence>
<dbReference type="EC" id="3.6.4.13" evidence="3"/>
<reference evidence="19 21" key="1">
    <citation type="journal article" date="2014" name="BMC Genomics">
        <title>Genome sequence of Anopheles sinensis provides insight into genetics basis of mosquito competence for malaria parasites.</title>
        <authorList>
            <person name="Zhou D."/>
            <person name="Zhang D."/>
            <person name="Ding G."/>
            <person name="Shi L."/>
            <person name="Hou Q."/>
            <person name="Ye Y."/>
            <person name="Xu Y."/>
            <person name="Zhou H."/>
            <person name="Xiong C."/>
            <person name="Li S."/>
            <person name="Yu J."/>
            <person name="Hong S."/>
            <person name="Yu X."/>
            <person name="Zou P."/>
            <person name="Chen C."/>
            <person name="Chang X."/>
            <person name="Wang W."/>
            <person name="Lv Y."/>
            <person name="Sun Y."/>
            <person name="Ma L."/>
            <person name="Shen B."/>
            <person name="Zhu C."/>
        </authorList>
    </citation>
    <scope>NUCLEOTIDE SEQUENCE [LARGE SCALE GENOMIC DNA]</scope>
</reference>
<dbReference type="GO" id="GO:0003724">
    <property type="term" value="F:RNA helicase activity"/>
    <property type="evidence" value="ECO:0007669"/>
    <property type="project" value="UniProtKB-EC"/>
</dbReference>
<dbReference type="InterPro" id="IPR001650">
    <property type="entry name" value="Helicase_C-like"/>
</dbReference>
<comment type="subcellular location">
    <subcellularLocation>
        <location evidence="1">Cytoplasm</location>
    </subcellularLocation>
</comment>
<keyword evidence="10" id="KW-0347">Helicase</keyword>
<dbReference type="InterPro" id="IPR014001">
    <property type="entry name" value="Helicase_ATP-bd"/>
</dbReference>
<dbReference type="FunFam" id="3.40.50.300:FF:001676">
    <property type="entry name" value="DExH-box ATP-dependent RNA helicase DExH7 chloroplastic"/>
    <property type="match status" value="1"/>
</dbReference>
<dbReference type="VEuPathDB" id="VectorBase:ASIS004935"/>
<name>A0A084W7B6_ANOSI</name>
<dbReference type="InterPro" id="IPR035437">
    <property type="entry name" value="SNase_OB-fold_sf"/>
</dbReference>
<evidence type="ECO:0000256" key="8">
    <source>
        <dbReference type="ARBA" id="ARBA00022782"/>
    </source>
</evidence>
<comment type="function">
    <text evidence="16">Probable ATP-binding RNA helicase which plays a central role during gametogenesis by repressing transposable elements and preventing their mobilization, which is essential for the germline integrity. Acts via the piRNA metabolic process, which mediates the repression of transposable elements during meiosis by forming complexes composed of piRNAs and Piwi proteins and govern the methylation and subsequent repression of transposons.</text>
</comment>
<dbReference type="GO" id="GO:0016787">
    <property type="term" value="F:hydrolase activity"/>
    <property type="evidence" value="ECO:0007669"/>
    <property type="project" value="UniProtKB-KW"/>
</dbReference>
<evidence type="ECO:0000313" key="20">
    <source>
        <dbReference type="EnsemblMetazoa" id="ASIC014088-PA"/>
    </source>
</evidence>
<evidence type="ECO:0000256" key="13">
    <source>
        <dbReference type="ARBA" id="ARBA00023158"/>
    </source>
</evidence>
<dbReference type="PROSITE" id="PS51194">
    <property type="entry name" value="HELICASE_CTER"/>
    <property type="match status" value="1"/>
</dbReference>
<evidence type="ECO:0000256" key="12">
    <source>
        <dbReference type="ARBA" id="ARBA00022871"/>
    </source>
</evidence>
<evidence type="ECO:0000256" key="15">
    <source>
        <dbReference type="ARBA" id="ARBA00047984"/>
    </source>
</evidence>
<evidence type="ECO:0000313" key="19">
    <source>
        <dbReference type="EMBL" id="KFB46110.1"/>
    </source>
</evidence>
<dbReference type="EnsemblMetazoa" id="ASIC014088-RA">
    <property type="protein sequence ID" value="ASIC014088-PA"/>
    <property type="gene ID" value="ASIC014088"/>
</dbReference>
<evidence type="ECO:0000256" key="3">
    <source>
        <dbReference type="ARBA" id="ARBA00012552"/>
    </source>
</evidence>
<dbReference type="VEuPathDB" id="VectorBase:ASIC014088"/>
<dbReference type="STRING" id="74873.A0A084W7B6"/>
<dbReference type="GO" id="GO:0007283">
    <property type="term" value="P:spermatogenesis"/>
    <property type="evidence" value="ECO:0007669"/>
    <property type="project" value="UniProtKB-KW"/>
</dbReference>
<dbReference type="EMBL" id="ATLV01021196">
    <property type="status" value="NOT_ANNOTATED_CDS"/>
    <property type="molecule type" value="Genomic_DNA"/>
</dbReference>
<proteinExistence type="inferred from homology"/>
<dbReference type="PROSITE" id="PS00028">
    <property type="entry name" value="ZINC_FINGER_C2H2_1"/>
    <property type="match status" value="1"/>
</dbReference>
<evidence type="ECO:0000256" key="4">
    <source>
        <dbReference type="ARBA" id="ARBA00013352"/>
    </source>
</evidence>
<keyword evidence="12" id="KW-0744">Spermatogenesis</keyword>
<keyword evidence="21" id="KW-1185">Reference proteome</keyword>
<dbReference type="SMART" id="SM00490">
    <property type="entry name" value="HELICc"/>
    <property type="match status" value="1"/>
</dbReference>
<evidence type="ECO:0000256" key="5">
    <source>
        <dbReference type="ARBA" id="ARBA00022473"/>
    </source>
</evidence>
<keyword evidence="9" id="KW-0378">Hydrolase</keyword>
<evidence type="ECO:0000259" key="18">
    <source>
        <dbReference type="PROSITE" id="PS51194"/>
    </source>
</evidence>
<dbReference type="SMART" id="SM00487">
    <property type="entry name" value="DEXDc"/>
    <property type="match status" value="1"/>
</dbReference>
<feature type="domain" description="Helicase C-terminal" evidence="18">
    <location>
        <begin position="353"/>
        <end position="534"/>
    </location>
</feature>
<dbReference type="Gene3D" id="2.40.50.90">
    <property type="match status" value="1"/>
</dbReference>
<evidence type="ECO:0000256" key="1">
    <source>
        <dbReference type="ARBA" id="ARBA00004496"/>
    </source>
</evidence>
<dbReference type="CDD" id="cd18791">
    <property type="entry name" value="SF2_C_RHA"/>
    <property type="match status" value="1"/>
</dbReference>
<sequence length="1446" mass="163637">MEGSDEVMNFFDFSQPFERKVISGGYCNGTVATTELNTQQLPKRVHEGTEYSASYAKMEEERLIKAFSEDVHDKAETSRLDEVDDASSVAADDAEHLRQIRGKQLMEPLFSKYNFIVDSKQLLINASKSKILEEIRNNPVVILEGRTGCGKTTQVPQYLLEDAFVRKEYCNIVVTQPRKIAAISIAKRVSEERSCELGSLVGFKVGLKEKTSPDTRLTYVTTGVLLQWLIKDQSMKRFTHVILDEVHEREVDMDFLLIIVRRLLATNSSNTKVILMSATIDGSEFSQYFKIPRPGSLLAPMLSVGSSSKFEVRLHYLDQIDQLQINFKLNYEKPDICRDMYTVAGRLAICLDRVTDKYETATATNIDYKPSIIMFLPGINEIERMAEELQNLISMQGTMEEKTEFTILKLHSMLTSEEQARVFMRPAPGLRKVILSTNIAESSVTIPDVKYVIDFCLQRILVTDAANNFTALRLQWASKNNCIQRAGRVGRVMNGRVYRLVHQNFYEQAMSQSTEPEMIRCPLGSVVLKSKLLGFGSPKEILAMALSPPNLSDITNTVLQLKEMGALLRTVKGVYEPFDGDLTYMGRLMSHLPIELSLAKLVVLGYVFSVLQESIIIAAGMNVKNIFYQLRTVGSYARKLRWSDGSCSDGIAILIAYTMWRTTMEQGTGGNAVAWCQRAQLDRKSLAEMAELVHELKMRLDYANVREVTGAKRVIWSEREKTVVLKVVMAGAFYPNYFTTTTMVEPDKGERRVYMEVGGRDPFRTVFLTGFDNRKYIGPLYRDQIKHYISDGDSSKHGSIKVDFEDNTNRVYIRFTDQRRANDSAGRIHEGVYIAVKQHQLKRAFELRVMHQKEAIEFATRHNLGKWEDNQWIPSRIEIPNARLSVVPPIHCPRVRANIAHIEHPGRFFVRPLDDANARIFANIEEQLNGGAQQLLPFASNAVFQARQIVAAPLAPGSQRYGRVQLLTKQYVAGSAGWEVDFIDYGLNAVLPIRVFRQLAGPVLGKLAELPGRVFQATLAEVQSAAFNSTRGFWSVESTQKFQQLVNTRSELLVEIYSVVNQVASVVLRHTNDPDGLSINQMLIASRDAQPSEETYLSKLNHQKRVRIQREISFDPRFRKTIESDDSELQRYIEDDEQRFELPPELLRLRLSLHGPHSPLVMGCTSAVFSGYDKVVTIESESINSVLLDPSPQDTHSKMLIAACVNETAGRRLVARHTTVMPNIPGISLLMTLIFAPTCLLKKNKKDTRVTGVLAGLGLHPEQDVSIYPEHDLSLAAEVDITMEDIADINSLRYSMDSILQSGRNENTQLLSEFSVEALMVKVKEYLIKILERERNIITGHESMAHDFHWTDPTDGSPGPSAKKVKSDIYSKAIFPLHDPLVLSGRDEYQRLHCSELHRLAASETPFPDGGIRCQLCMLTLEKNQMLRMHLLTQVHLENERKIMYR</sequence>
<protein>
    <recommendedName>
        <fullName evidence="4">Probable ATP-dependent RNA helicase spindle-E</fullName>
        <ecNumber evidence="3">3.6.4.13</ecNumber>
    </recommendedName>
</protein>
<evidence type="ECO:0000256" key="9">
    <source>
        <dbReference type="ARBA" id="ARBA00022801"/>
    </source>
</evidence>
<dbReference type="GO" id="GO:0030154">
    <property type="term" value="P:cell differentiation"/>
    <property type="evidence" value="ECO:0007669"/>
    <property type="project" value="UniProtKB-KW"/>
</dbReference>
<dbReference type="InterPro" id="IPR027417">
    <property type="entry name" value="P-loop_NTPase"/>
</dbReference>
<dbReference type="OrthoDB" id="66977at2759"/>
<gene>
    <name evidence="19" type="ORF">ZHAS_00014088</name>
</gene>
<dbReference type="GO" id="GO:0003723">
    <property type="term" value="F:RNA binding"/>
    <property type="evidence" value="ECO:0007669"/>
    <property type="project" value="TreeGrafter"/>
</dbReference>
<dbReference type="Pfam" id="PF00270">
    <property type="entry name" value="DEAD"/>
    <property type="match status" value="1"/>
</dbReference>
<dbReference type="Proteomes" id="UP000030765">
    <property type="component" value="Unassembled WGS sequence"/>
</dbReference>
<dbReference type="OMA" id="QRSAYCS"/>
<dbReference type="Gene3D" id="3.40.50.300">
    <property type="entry name" value="P-loop containing nucleotide triphosphate hydrolases"/>
    <property type="match status" value="2"/>
</dbReference>
<dbReference type="Pfam" id="PF00271">
    <property type="entry name" value="Helicase_C"/>
    <property type="match status" value="1"/>
</dbReference>
<evidence type="ECO:0000256" key="10">
    <source>
        <dbReference type="ARBA" id="ARBA00022806"/>
    </source>
</evidence>
<dbReference type="PANTHER" id="PTHR18934">
    <property type="entry name" value="ATP-DEPENDENT RNA HELICASE"/>
    <property type="match status" value="1"/>
</dbReference>
<evidence type="ECO:0000313" key="21">
    <source>
        <dbReference type="Proteomes" id="UP000030765"/>
    </source>
</evidence>
<keyword evidence="13" id="KW-0943">RNA-mediated gene silencing</keyword>
<evidence type="ECO:0000256" key="16">
    <source>
        <dbReference type="ARBA" id="ARBA00054650"/>
    </source>
</evidence>
<keyword evidence="6" id="KW-0963">Cytoplasm</keyword>
<evidence type="ECO:0000259" key="17">
    <source>
        <dbReference type="PROSITE" id="PS51192"/>
    </source>
</evidence>
<dbReference type="SUPFAM" id="SSF52540">
    <property type="entry name" value="P-loop containing nucleoside triphosphate hydrolases"/>
    <property type="match status" value="1"/>
</dbReference>
<keyword evidence="7" id="KW-0547">Nucleotide-binding</keyword>
<organism evidence="19">
    <name type="scientific">Anopheles sinensis</name>
    <name type="common">Mosquito</name>
    <dbReference type="NCBI Taxonomy" id="74873"/>
    <lineage>
        <taxon>Eukaryota</taxon>
        <taxon>Metazoa</taxon>
        <taxon>Ecdysozoa</taxon>
        <taxon>Arthropoda</taxon>
        <taxon>Hexapoda</taxon>
        <taxon>Insecta</taxon>
        <taxon>Pterygota</taxon>
        <taxon>Neoptera</taxon>
        <taxon>Endopterygota</taxon>
        <taxon>Diptera</taxon>
        <taxon>Nematocera</taxon>
        <taxon>Culicoidea</taxon>
        <taxon>Culicidae</taxon>
        <taxon>Anophelinae</taxon>
        <taxon>Anopheles</taxon>
    </lineage>
</organism>
<dbReference type="Gene3D" id="2.30.30.140">
    <property type="match status" value="1"/>
</dbReference>
<feature type="domain" description="Helicase ATP-binding" evidence="17">
    <location>
        <begin position="132"/>
        <end position="298"/>
    </location>
</feature>
<dbReference type="InterPro" id="IPR011545">
    <property type="entry name" value="DEAD/DEAH_box_helicase_dom"/>
</dbReference>
<dbReference type="GO" id="GO:0051321">
    <property type="term" value="P:meiotic cell cycle"/>
    <property type="evidence" value="ECO:0007669"/>
    <property type="project" value="UniProtKB-KW"/>
</dbReference>
<dbReference type="Gene3D" id="1.20.120.1080">
    <property type="match status" value="1"/>
</dbReference>
<keyword evidence="8" id="KW-0221">Differentiation</keyword>
<dbReference type="PROSITE" id="PS51192">
    <property type="entry name" value="HELICASE_ATP_BIND_1"/>
    <property type="match status" value="1"/>
</dbReference>
<dbReference type="PANTHER" id="PTHR18934:SF113">
    <property type="entry name" value="ATP-DEPENDENT RNA HELICASE TDRD9"/>
    <property type="match status" value="1"/>
</dbReference>
<dbReference type="EMBL" id="KE525314">
    <property type="protein sequence ID" value="KFB46110.1"/>
    <property type="molecule type" value="Genomic_DNA"/>
</dbReference>
<keyword evidence="5" id="KW-0217">Developmental protein</keyword>